<reference evidence="3 4" key="1">
    <citation type="journal article" date="2018" name="G3 (Bethesda)">
        <title>A High-Quality Reference Genome for the Invasive Mosquitofish Gambusia affinis Using a Chicago Library.</title>
        <authorList>
            <person name="Hoffberg S.L."/>
            <person name="Troendle N.J."/>
            <person name="Glenn T.C."/>
            <person name="Mahmud O."/>
            <person name="Louha S."/>
            <person name="Chalopin D."/>
            <person name="Bennetzen J.L."/>
            <person name="Mauricio R."/>
        </authorList>
    </citation>
    <scope>NUCLEOTIDE SEQUENCE [LARGE SCALE GENOMIC DNA]</scope>
    <source>
        <strain evidence="3">NE01/NJP1002.9</strain>
        <tissue evidence="3">Muscle</tissue>
    </source>
</reference>
<keyword evidence="2" id="KW-0732">Signal</keyword>
<organism evidence="3 4">
    <name type="scientific">Gambusia affinis</name>
    <name type="common">Western mosquitofish</name>
    <name type="synonym">Heterandria affinis</name>
    <dbReference type="NCBI Taxonomy" id="33528"/>
    <lineage>
        <taxon>Eukaryota</taxon>
        <taxon>Metazoa</taxon>
        <taxon>Chordata</taxon>
        <taxon>Craniata</taxon>
        <taxon>Vertebrata</taxon>
        <taxon>Euteleostomi</taxon>
        <taxon>Actinopterygii</taxon>
        <taxon>Neopterygii</taxon>
        <taxon>Teleostei</taxon>
        <taxon>Neoteleostei</taxon>
        <taxon>Acanthomorphata</taxon>
        <taxon>Ovalentaria</taxon>
        <taxon>Atherinomorphae</taxon>
        <taxon>Cyprinodontiformes</taxon>
        <taxon>Poeciliidae</taxon>
        <taxon>Poeciliinae</taxon>
        <taxon>Gambusia</taxon>
    </lineage>
</organism>
<evidence type="ECO:0000313" key="4">
    <source>
        <dbReference type="Proteomes" id="UP000250572"/>
    </source>
</evidence>
<proteinExistence type="predicted"/>
<feature type="region of interest" description="Disordered" evidence="1">
    <location>
        <begin position="376"/>
        <end position="400"/>
    </location>
</feature>
<dbReference type="Proteomes" id="UP000250572">
    <property type="component" value="Unassembled WGS sequence"/>
</dbReference>
<evidence type="ECO:0000256" key="2">
    <source>
        <dbReference type="SAM" id="SignalP"/>
    </source>
</evidence>
<protein>
    <submittedName>
        <fullName evidence="3">Uncharacterized protein</fullName>
    </submittedName>
</protein>
<feature type="chain" id="PRO_5016240622" evidence="2">
    <location>
        <begin position="18"/>
        <end position="689"/>
    </location>
</feature>
<feature type="compositionally biased region" description="Low complexity" evidence="1">
    <location>
        <begin position="457"/>
        <end position="471"/>
    </location>
</feature>
<name>A0A315V9S0_GAMAF</name>
<sequence>MFRFWFRFCFLYKLASLLLLEQNKVPLWRSMRFWQQQNRNQNHKEAVIQSSGGPTEPVQNLRGSPSSAVQVLIRFRPTWFCSHAGSIRVHLVPFGPHAASDGAGRAAVQVRLQGGDQLALVLQGQVQVVLLVAGDVLQDLVDQLAVLWRHGTGGQSGRVHGAACRPSERRLTWRGGRGAGLLIGRRGGRRGRGRRGQQVWGQNTLVVQQQLSCRLNVSSRQPEGHFSRGPLEPQVQQLEDRGQTVRWLGDSSWRTGDRRGTSVGQRDGTCSTFSGLTASSWDVWDESSRIWGQTESGQASIGLGFCPEARRVGSGSGPGRGRTADALSTSPWVRCSALAASVLEKPSSTSRETSSILVLRRWRSFSCWSSRSWTGEDRVRTRSEPQRTRSPGTVSEPYLVPVADEDGGRLQVSSTGPQAQPGLPLRETQNQQLGHLLRVRNQTAVQVLHLRRHGPSGRTAGSAADTDAGTGLPPVPCCPGNRQTRSAAAPPGGGGRCVRRPDLDHQQALLLLAVAAQEAVLGALQPAAPVLQAGQRLQGPVAPHDVQLQDGVVVHGAQHRRAAPTAGPRGVKRAFIVKGAGGRGFLPEVLVGLQQVAEGGVKLLPLHQRAALLMEPHGQDQSLETGAVMNRAQHQNRTGPLQTLCRKQGQALTWTRPLAERLPVKPSQTQIFMLLWFWYQASSQNAENL</sequence>
<keyword evidence="4" id="KW-1185">Reference proteome</keyword>
<dbReference type="AlphaFoldDB" id="A0A315V9S0"/>
<gene>
    <name evidence="3" type="ORF">CCH79_00019574</name>
</gene>
<evidence type="ECO:0000313" key="3">
    <source>
        <dbReference type="EMBL" id="PWA15696.1"/>
    </source>
</evidence>
<feature type="region of interest" description="Disordered" evidence="1">
    <location>
        <begin position="453"/>
        <end position="500"/>
    </location>
</feature>
<feature type="signal peptide" evidence="2">
    <location>
        <begin position="1"/>
        <end position="17"/>
    </location>
</feature>
<evidence type="ECO:0000256" key="1">
    <source>
        <dbReference type="SAM" id="MobiDB-lite"/>
    </source>
</evidence>
<comment type="caution">
    <text evidence="3">The sequence shown here is derived from an EMBL/GenBank/DDBJ whole genome shotgun (WGS) entry which is preliminary data.</text>
</comment>
<feature type="compositionally biased region" description="Polar residues" evidence="1">
    <location>
        <begin position="48"/>
        <end position="63"/>
    </location>
</feature>
<accession>A0A315V9S0</accession>
<feature type="region of interest" description="Disordered" evidence="1">
    <location>
        <begin position="44"/>
        <end position="63"/>
    </location>
</feature>
<dbReference type="EMBL" id="NHOQ01002580">
    <property type="protein sequence ID" value="PWA15696.1"/>
    <property type="molecule type" value="Genomic_DNA"/>
</dbReference>
<feature type="compositionally biased region" description="Basic and acidic residues" evidence="1">
    <location>
        <begin position="376"/>
        <end position="387"/>
    </location>
</feature>